<evidence type="ECO:0000313" key="5">
    <source>
        <dbReference type="EMBL" id="PYE87446.1"/>
    </source>
</evidence>
<evidence type="ECO:0000256" key="1">
    <source>
        <dbReference type="ARBA" id="ARBA00001974"/>
    </source>
</evidence>
<dbReference type="InterPro" id="IPR036188">
    <property type="entry name" value="FAD/NAD-bd_sf"/>
</dbReference>
<gene>
    <name evidence="5" type="ORF">C7477_11368</name>
</gene>
<dbReference type="AlphaFoldDB" id="A0A318T179"/>
<dbReference type="SUPFAM" id="SSF51905">
    <property type="entry name" value="FAD/NAD(P)-binding domain"/>
    <property type="match status" value="1"/>
</dbReference>
<evidence type="ECO:0000313" key="6">
    <source>
        <dbReference type="Proteomes" id="UP000247454"/>
    </source>
</evidence>
<protein>
    <submittedName>
        <fullName evidence="5">FAD binding domain-containing protein</fullName>
    </submittedName>
</protein>
<keyword evidence="6" id="KW-1185">Reference proteome</keyword>
<sequence>MNTGIGDAINLAWKLADVIKGDAPDSLLDSYEAERPAFARKLVETTDRAFTFVTAQGSFAEFVRTRIAPLFMKVVYSFEAAREMMFRIVSQTMISYPESPLSVGTAGKVSGGDRLPFVRLDGTDNDGTDNFEPLPKIGWQLHVYGEAKPELAAWCEKRGVVLRVFGWNERYAEAGLQRDAAYLLRPDTYVAVAEPSADAATLENYFRERGLGNVSSQLTHKLPT</sequence>
<dbReference type="Proteomes" id="UP000247454">
    <property type="component" value="Unassembled WGS sequence"/>
</dbReference>
<dbReference type="EMBL" id="QJTF01000013">
    <property type="protein sequence ID" value="PYE87446.1"/>
    <property type="molecule type" value="Genomic_DNA"/>
</dbReference>
<evidence type="ECO:0000256" key="3">
    <source>
        <dbReference type="ARBA" id="ARBA00022827"/>
    </source>
</evidence>
<dbReference type="Gene3D" id="3.40.30.120">
    <property type="match status" value="1"/>
</dbReference>
<evidence type="ECO:0000259" key="4">
    <source>
        <dbReference type="Pfam" id="PF01494"/>
    </source>
</evidence>
<dbReference type="PRINTS" id="PR00420">
    <property type="entry name" value="RNGMNOXGNASE"/>
</dbReference>
<name>A0A318T179_9HYPH</name>
<accession>A0A318T179</accession>
<evidence type="ECO:0000256" key="2">
    <source>
        <dbReference type="ARBA" id="ARBA00022630"/>
    </source>
</evidence>
<keyword evidence="3" id="KW-0274">FAD</keyword>
<keyword evidence="2" id="KW-0285">Flavoprotein</keyword>
<dbReference type="GO" id="GO:0071949">
    <property type="term" value="F:FAD binding"/>
    <property type="evidence" value="ECO:0007669"/>
    <property type="project" value="InterPro"/>
</dbReference>
<feature type="domain" description="FAD-binding" evidence="4">
    <location>
        <begin position="1"/>
        <end position="45"/>
    </location>
</feature>
<dbReference type="PANTHER" id="PTHR43004:SF19">
    <property type="entry name" value="BINDING MONOOXYGENASE, PUTATIVE (JCVI)-RELATED"/>
    <property type="match status" value="1"/>
</dbReference>
<reference evidence="5 6" key="1">
    <citation type="submission" date="2018-06" db="EMBL/GenBank/DDBJ databases">
        <title>Genomic Encyclopedia of Type Strains, Phase III (KMG-III): the genomes of soil and plant-associated and newly described type strains.</title>
        <authorList>
            <person name="Whitman W."/>
        </authorList>
    </citation>
    <scope>NUCLEOTIDE SEQUENCE [LARGE SCALE GENOMIC DNA]</scope>
    <source>
        <strain evidence="5 6">ORS 1419</strain>
    </source>
</reference>
<dbReference type="PANTHER" id="PTHR43004">
    <property type="entry name" value="TRK SYSTEM POTASSIUM UPTAKE PROTEIN"/>
    <property type="match status" value="1"/>
</dbReference>
<comment type="cofactor">
    <cofactor evidence="1">
        <name>FAD</name>
        <dbReference type="ChEBI" id="CHEBI:57692"/>
    </cofactor>
</comment>
<dbReference type="Gene3D" id="3.50.50.60">
    <property type="entry name" value="FAD/NAD(P)-binding domain"/>
    <property type="match status" value="1"/>
</dbReference>
<dbReference type="Pfam" id="PF01494">
    <property type="entry name" value="FAD_binding_3"/>
    <property type="match status" value="1"/>
</dbReference>
<dbReference type="InterPro" id="IPR002938">
    <property type="entry name" value="FAD-bd"/>
</dbReference>
<comment type="caution">
    <text evidence="5">The sequence shown here is derived from an EMBL/GenBank/DDBJ whole genome shotgun (WGS) entry which is preliminary data.</text>
</comment>
<dbReference type="InterPro" id="IPR050641">
    <property type="entry name" value="RIFMO-like"/>
</dbReference>
<dbReference type="GO" id="GO:0016709">
    <property type="term" value="F:oxidoreductase activity, acting on paired donors, with incorporation or reduction of molecular oxygen, NAD(P)H as one donor, and incorporation of one atom of oxygen"/>
    <property type="evidence" value="ECO:0007669"/>
    <property type="project" value="UniProtKB-ARBA"/>
</dbReference>
<organism evidence="5 6">
    <name type="scientific">Phyllobacterium leguminum</name>
    <dbReference type="NCBI Taxonomy" id="314237"/>
    <lineage>
        <taxon>Bacteria</taxon>
        <taxon>Pseudomonadati</taxon>
        <taxon>Pseudomonadota</taxon>
        <taxon>Alphaproteobacteria</taxon>
        <taxon>Hyphomicrobiales</taxon>
        <taxon>Phyllobacteriaceae</taxon>
        <taxon>Phyllobacterium</taxon>
    </lineage>
</organism>
<proteinExistence type="predicted"/>